<proteinExistence type="predicted"/>
<keyword evidence="1" id="KW-0472">Membrane</keyword>
<evidence type="ECO:0000256" key="1">
    <source>
        <dbReference type="SAM" id="Phobius"/>
    </source>
</evidence>
<reference evidence="4 5" key="1">
    <citation type="submission" date="2019-10" db="EMBL/GenBank/DDBJ databases">
        <title>Pseudopuniceibacterium sp. HQ09 islated from Antarctica.</title>
        <authorList>
            <person name="Liao L."/>
            <person name="Su S."/>
            <person name="Chen B."/>
            <person name="Yu Y."/>
        </authorList>
    </citation>
    <scope>NUCLEOTIDE SEQUENCE [LARGE SCALE GENOMIC DNA]</scope>
    <source>
        <strain evidence="4 5">HQ09</strain>
    </source>
</reference>
<dbReference type="AlphaFoldDB" id="A0A7L9WNL7"/>
<dbReference type="InterPro" id="IPR000160">
    <property type="entry name" value="GGDEF_dom"/>
</dbReference>
<dbReference type="PANTHER" id="PTHR44757:SF2">
    <property type="entry name" value="BIOFILM ARCHITECTURE MAINTENANCE PROTEIN MBAA"/>
    <property type="match status" value="1"/>
</dbReference>
<dbReference type="CDD" id="cd01949">
    <property type="entry name" value="GGDEF"/>
    <property type="match status" value="1"/>
</dbReference>
<dbReference type="InterPro" id="IPR001633">
    <property type="entry name" value="EAL_dom"/>
</dbReference>
<dbReference type="RefSeq" id="WP_193079895.1">
    <property type="nucleotide sequence ID" value="NZ_CP045201.1"/>
</dbReference>
<feature type="transmembrane region" description="Helical" evidence="1">
    <location>
        <begin position="92"/>
        <end position="114"/>
    </location>
</feature>
<feature type="domain" description="GGDEF" evidence="3">
    <location>
        <begin position="251"/>
        <end position="382"/>
    </location>
</feature>
<dbReference type="PANTHER" id="PTHR44757">
    <property type="entry name" value="DIGUANYLATE CYCLASE DGCP"/>
    <property type="match status" value="1"/>
</dbReference>
<accession>A0A7L9WNL7</accession>
<dbReference type="Pfam" id="PF00563">
    <property type="entry name" value="EAL"/>
    <property type="match status" value="1"/>
</dbReference>
<feature type="transmembrane region" description="Helical" evidence="1">
    <location>
        <begin position="147"/>
        <end position="164"/>
    </location>
</feature>
<dbReference type="InterPro" id="IPR052155">
    <property type="entry name" value="Biofilm_reg_signaling"/>
</dbReference>
<name>A0A7L9WNL7_9RHOB</name>
<keyword evidence="1" id="KW-1133">Transmembrane helix</keyword>
<evidence type="ECO:0000259" key="3">
    <source>
        <dbReference type="PROSITE" id="PS50887"/>
    </source>
</evidence>
<feature type="transmembrane region" description="Helical" evidence="1">
    <location>
        <begin position="170"/>
        <end position="188"/>
    </location>
</feature>
<dbReference type="Gene3D" id="3.30.70.270">
    <property type="match status" value="1"/>
</dbReference>
<dbReference type="NCBIfam" id="TIGR00254">
    <property type="entry name" value="GGDEF"/>
    <property type="match status" value="1"/>
</dbReference>
<keyword evidence="1" id="KW-0812">Transmembrane</keyword>
<gene>
    <name evidence="4" type="ORF">F3W81_14785</name>
</gene>
<keyword evidence="5" id="KW-1185">Reference proteome</keyword>
<dbReference type="CDD" id="cd01948">
    <property type="entry name" value="EAL"/>
    <property type="match status" value="1"/>
</dbReference>
<dbReference type="Pfam" id="PF00990">
    <property type="entry name" value="GGDEF"/>
    <property type="match status" value="1"/>
</dbReference>
<dbReference type="KEGG" id="pshq:F3W81_14785"/>
<sequence>MNYSRLQTDLKSLSVRPRKEDLEHLIRYTPISCVLSIVVTVIVMIATWSLVGGTVLCIWAAYTLAINGWVLMRARLGSGRVRRVTAKALIKVRVFAILMALPWATLTLLAFSLWDEQQLVRVMSSFAAVGMAAGGAFMLYRVIWSALLFLVTILGAVIIAVLFSDVPGGWSIAAFAAVYCVFLSHFAINFARLDWSRNEAVDALTSTVGELERANDRISELAYTDILTGLCNRAAFQIALNKALEGAAGTQGFALLLMDLDRFKNVNDTLGHLTGDDLLAAVGQRLVAICAEPDVVARLSGDEFAILCHTPRAEAGALMQRIVATMAEPFQINGITIHSAISVGAAFCPTDATNSERLMGLADLALREAKTEGQAQLCLYSPALGEAFEEANHLAEEVRSALRTGALAVHYQPKFRLSDGKMFGAEALVRWSHPQMGYVSPDRFLPIAAERGLIPEVTTAIFDIVLQDMVDWREAGICVGPVAINLHANDLKSPDVLLGHLERALARGFGPEHLILEITEGCFNERNPEAAIALLKQISAMGFELSLDDFGTGYAALSHLRTLPVSEIKIDRSFVAEINHSDRDHTIVAATLAIARSASLRTVVEGVETLEQLRTLQALGADFGQGYYWTRALPAAELLRRVQGMTPAPDETKETLF</sequence>
<dbReference type="SUPFAM" id="SSF55073">
    <property type="entry name" value="Nucleotide cyclase"/>
    <property type="match status" value="1"/>
</dbReference>
<evidence type="ECO:0000259" key="2">
    <source>
        <dbReference type="PROSITE" id="PS50883"/>
    </source>
</evidence>
<dbReference type="InterPro" id="IPR035919">
    <property type="entry name" value="EAL_sf"/>
</dbReference>
<dbReference type="EMBL" id="CP045201">
    <property type="protein sequence ID" value="QOL81981.1"/>
    <property type="molecule type" value="Genomic_DNA"/>
</dbReference>
<feature type="transmembrane region" description="Helical" evidence="1">
    <location>
        <begin position="25"/>
        <end position="45"/>
    </location>
</feature>
<dbReference type="SMART" id="SM00052">
    <property type="entry name" value="EAL"/>
    <property type="match status" value="1"/>
</dbReference>
<evidence type="ECO:0000313" key="5">
    <source>
        <dbReference type="Proteomes" id="UP000594118"/>
    </source>
</evidence>
<feature type="domain" description="EAL" evidence="2">
    <location>
        <begin position="391"/>
        <end position="646"/>
    </location>
</feature>
<organism evidence="4 5">
    <name type="scientific">Pseudooceanicola spongiae</name>
    <dbReference type="NCBI Taxonomy" id="2613965"/>
    <lineage>
        <taxon>Bacteria</taxon>
        <taxon>Pseudomonadati</taxon>
        <taxon>Pseudomonadota</taxon>
        <taxon>Alphaproteobacteria</taxon>
        <taxon>Rhodobacterales</taxon>
        <taxon>Paracoccaceae</taxon>
        <taxon>Pseudooceanicola</taxon>
    </lineage>
</organism>
<dbReference type="PROSITE" id="PS50883">
    <property type="entry name" value="EAL"/>
    <property type="match status" value="1"/>
</dbReference>
<dbReference type="Gene3D" id="3.20.20.450">
    <property type="entry name" value="EAL domain"/>
    <property type="match status" value="1"/>
</dbReference>
<dbReference type="InterPro" id="IPR043128">
    <property type="entry name" value="Rev_trsase/Diguanyl_cyclase"/>
</dbReference>
<dbReference type="Proteomes" id="UP000594118">
    <property type="component" value="Chromosome"/>
</dbReference>
<dbReference type="PROSITE" id="PS50887">
    <property type="entry name" value="GGDEF"/>
    <property type="match status" value="1"/>
</dbReference>
<evidence type="ECO:0000313" key="4">
    <source>
        <dbReference type="EMBL" id="QOL81981.1"/>
    </source>
</evidence>
<dbReference type="InterPro" id="IPR029787">
    <property type="entry name" value="Nucleotide_cyclase"/>
</dbReference>
<dbReference type="SUPFAM" id="SSF141868">
    <property type="entry name" value="EAL domain-like"/>
    <property type="match status" value="1"/>
</dbReference>
<protein>
    <submittedName>
        <fullName evidence="4">EAL domain-containing protein</fullName>
    </submittedName>
</protein>
<feature type="transmembrane region" description="Helical" evidence="1">
    <location>
        <begin position="51"/>
        <end position="71"/>
    </location>
</feature>
<dbReference type="SMART" id="SM00267">
    <property type="entry name" value="GGDEF"/>
    <property type="match status" value="1"/>
</dbReference>